<accession>A0A0W0YLQ0</accession>
<dbReference type="PANTHER" id="PTHR43591:SF24">
    <property type="entry name" value="2-METHOXY-6-POLYPRENYL-1,4-BENZOQUINOL METHYLASE, MITOCHONDRIAL"/>
    <property type="match status" value="1"/>
</dbReference>
<dbReference type="EMBL" id="LNYU01000072">
    <property type="protein sequence ID" value="KTD57767.1"/>
    <property type="molecule type" value="Genomic_DNA"/>
</dbReference>
<evidence type="ECO:0000313" key="3">
    <source>
        <dbReference type="Proteomes" id="UP000054703"/>
    </source>
</evidence>
<dbReference type="InterPro" id="IPR029063">
    <property type="entry name" value="SAM-dependent_MTases_sf"/>
</dbReference>
<keyword evidence="2" id="KW-0489">Methyltransferase</keyword>
<dbReference type="OrthoDB" id="529208at2"/>
<organism evidence="2 3">
    <name type="scientific">Legionella santicrucis</name>
    <dbReference type="NCBI Taxonomy" id="45074"/>
    <lineage>
        <taxon>Bacteria</taxon>
        <taxon>Pseudomonadati</taxon>
        <taxon>Pseudomonadota</taxon>
        <taxon>Gammaproteobacteria</taxon>
        <taxon>Legionellales</taxon>
        <taxon>Legionellaceae</taxon>
        <taxon>Legionella</taxon>
    </lineage>
</organism>
<dbReference type="SUPFAM" id="SSF53335">
    <property type="entry name" value="S-adenosyl-L-methionine-dependent methyltransferases"/>
    <property type="match status" value="1"/>
</dbReference>
<dbReference type="PATRIC" id="fig|45074.5.peg.2701"/>
<dbReference type="RefSeq" id="WP_058514590.1">
    <property type="nucleotide sequence ID" value="NZ_CAAAIH010000041.1"/>
</dbReference>
<reference evidence="2 3" key="1">
    <citation type="submission" date="2015-11" db="EMBL/GenBank/DDBJ databases">
        <title>Genomic analysis of 38 Legionella species identifies large and diverse effector repertoires.</title>
        <authorList>
            <person name="Burstein D."/>
            <person name="Amaro F."/>
            <person name="Zusman T."/>
            <person name="Lifshitz Z."/>
            <person name="Cohen O."/>
            <person name="Gilbert J.A."/>
            <person name="Pupko T."/>
            <person name="Shuman H.A."/>
            <person name="Segal G."/>
        </authorList>
    </citation>
    <scope>NUCLEOTIDE SEQUENCE [LARGE SCALE GENOMIC DNA]</scope>
    <source>
        <strain evidence="2 3">SC-63-C7</strain>
    </source>
</reference>
<evidence type="ECO:0000259" key="1">
    <source>
        <dbReference type="Pfam" id="PF08241"/>
    </source>
</evidence>
<dbReference type="Pfam" id="PF08241">
    <property type="entry name" value="Methyltransf_11"/>
    <property type="match status" value="1"/>
</dbReference>
<dbReference type="Proteomes" id="UP000054703">
    <property type="component" value="Unassembled WGS sequence"/>
</dbReference>
<dbReference type="GO" id="GO:0032259">
    <property type="term" value="P:methylation"/>
    <property type="evidence" value="ECO:0007669"/>
    <property type="project" value="UniProtKB-KW"/>
</dbReference>
<comment type="caution">
    <text evidence="2">The sequence shown here is derived from an EMBL/GenBank/DDBJ whole genome shotgun (WGS) entry which is preliminary data.</text>
</comment>
<keyword evidence="2" id="KW-0808">Transferase</keyword>
<dbReference type="GO" id="GO:0008757">
    <property type="term" value="F:S-adenosylmethionine-dependent methyltransferase activity"/>
    <property type="evidence" value="ECO:0007669"/>
    <property type="project" value="InterPro"/>
</dbReference>
<dbReference type="InterPro" id="IPR013216">
    <property type="entry name" value="Methyltransf_11"/>
</dbReference>
<evidence type="ECO:0000313" key="2">
    <source>
        <dbReference type="EMBL" id="KTD57767.1"/>
    </source>
</evidence>
<protein>
    <submittedName>
        <fullName evidence="2">Methyltransferase</fullName>
    </submittedName>
</protein>
<keyword evidence="3" id="KW-1185">Reference proteome</keyword>
<sequence>MHNKENTTPKAPAEFDLYSESYSEQINQSLAFSGLSHDFFTRIKADCLTHLFHNNSFLKNHREINVLDVGCGHGLIHPYLLANNNKLKLSGVDVASSVIDIALTTNPNVAYQTYDGITLPYAENTFDVAYAICVMHHVPPKQWNDFLQEMKRVVKINGLVVIFEHNPLNPFTLKVVKNCPLDKDAVLIRSKLMRKMMQQAGLTLLKNTYILFTPFDNPLFQKFDRMLGWLPLGAQYYTLSSKSL</sequence>
<dbReference type="AlphaFoldDB" id="A0A0W0YLQ0"/>
<name>A0A0W0YLQ0_9GAMM</name>
<dbReference type="Gene3D" id="3.40.50.150">
    <property type="entry name" value="Vaccinia Virus protein VP39"/>
    <property type="match status" value="1"/>
</dbReference>
<dbReference type="CDD" id="cd02440">
    <property type="entry name" value="AdoMet_MTases"/>
    <property type="match status" value="1"/>
</dbReference>
<gene>
    <name evidence="2" type="ORF">Lsan_2512</name>
</gene>
<dbReference type="STRING" id="45074.Lsan_2512"/>
<proteinExistence type="predicted"/>
<feature type="domain" description="Methyltransferase type 11" evidence="1">
    <location>
        <begin position="67"/>
        <end position="162"/>
    </location>
</feature>
<dbReference type="PANTHER" id="PTHR43591">
    <property type="entry name" value="METHYLTRANSFERASE"/>
    <property type="match status" value="1"/>
</dbReference>